<proteinExistence type="predicted"/>
<evidence type="ECO:0000313" key="1">
    <source>
        <dbReference type="EMBL" id="CAA9892510.1"/>
    </source>
</evidence>
<keyword evidence="2" id="KW-1185">Reference proteome</keyword>
<accession>A0A8S0WLB5</accession>
<dbReference type="EMBL" id="CADCXN010000103">
    <property type="protein sequence ID" value="CAA9892510.1"/>
    <property type="molecule type" value="Genomic_DNA"/>
</dbReference>
<gene>
    <name evidence="1" type="ORF">METHB2_700005</name>
</gene>
<dbReference type="AlphaFoldDB" id="A0A8S0WLB5"/>
<comment type="caution">
    <text evidence="1">The sequence shown here is derived from an EMBL/GenBank/DDBJ whole genome shotgun (WGS) entry which is preliminary data.</text>
</comment>
<dbReference type="Proteomes" id="UP000494216">
    <property type="component" value="Unassembled WGS sequence"/>
</dbReference>
<name>A0A8S0WLB5_9GAMM</name>
<protein>
    <submittedName>
        <fullName evidence="1">Uncharacterized protein</fullName>
    </submittedName>
</protein>
<reference evidence="1 2" key="1">
    <citation type="submission" date="2020-02" db="EMBL/GenBank/DDBJ databases">
        <authorList>
            <person name="Hogendoorn C."/>
        </authorList>
    </citation>
    <scope>NUCLEOTIDE SEQUENCE [LARGE SCALE GENOMIC DNA]</scope>
    <source>
        <strain evidence="1">METHB21</strain>
    </source>
</reference>
<evidence type="ECO:0000313" key="2">
    <source>
        <dbReference type="Proteomes" id="UP000494216"/>
    </source>
</evidence>
<sequence length="63" mass="7525">MSTPGIFLLMLISVEKRFKGIYKKELANYLFCIYLGMKFYVDTSKWRFTRKCSGKLAHSYTHY</sequence>
<organism evidence="1 2">
    <name type="scientific">Candidatus Methylobacter favarea</name>
    <dbReference type="NCBI Taxonomy" id="2707345"/>
    <lineage>
        <taxon>Bacteria</taxon>
        <taxon>Pseudomonadati</taxon>
        <taxon>Pseudomonadota</taxon>
        <taxon>Gammaproteobacteria</taxon>
        <taxon>Methylococcales</taxon>
        <taxon>Methylococcaceae</taxon>
        <taxon>Methylobacter</taxon>
    </lineage>
</organism>